<evidence type="ECO:0000313" key="1">
    <source>
        <dbReference type="EMBL" id="GAH35525.1"/>
    </source>
</evidence>
<dbReference type="EMBL" id="BARU01008008">
    <property type="protein sequence ID" value="GAH35525.1"/>
    <property type="molecule type" value="Genomic_DNA"/>
</dbReference>
<protein>
    <submittedName>
        <fullName evidence="1">Uncharacterized protein</fullName>
    </submittedName>
</protein>
<organism evidence="1">
    <name type="scientific">marine sediment metagenome</name>
    <dbReference type="NCBI Taxonomy" id="412755"/>
    <lineage>
        <taxon>unclassified sequences</taxon>
        <taxon>metagenomes</taxon>
        <taxon>ecological metagenomes</taxon>
    </lineage>
</organism>
<gene>
    <name evidence="1" type="ORF">S03H2_15739</name>
</gene>
<dbReference type="AlphaFoldDB" id="X1FSN1"/>
<accession>X1FSN1</accession>
<name>X1FSN1_9ZZZZ</name>
<feature type="non-terminal residue" evidence="1">
    <location>
        <position position="1"/>
    </location>
</feature>
<reference evidence="1" key="1">
    <citation type="journal article" date="2014" name="Front. Microbiol.">
        <title>High frequency of phylogenetically diverse reductive dehalogenase-homologous genes in deep subseafloor sedimentary metagenomes.</title>
        <authorList>
            <person name="Kawai M."/>
            <person name="Futagami T."/>
            <person name="Toyoda A."/>
            <person name="Takaki Y."/>
            <person name="Nishi S."/>
            <person name="Hori S."/>
            <person name="Arai W."/>
            <person name="Tsubouchi T."/>
            <person name="Morono Y."/>
            <person name="Uchiyama I."/>
            <person name="Ito T."/>
            <person name="Fujiyama A."/>
            <person name="Inagaki F."/>
            <person name="Takami H."/>
        </authorList>
    </citation>
    <scope>NUCLEOTIDE SEQUENCE</scope>
    <source>
        <strain evidence="1">Expedition CK06-06</strain>
    </source>
</reference>
<proteinExistence type="predicted"/>
<sequence>NKSNPANASGTITTVQIYSFRNMINVTVGIFYCPDPTNFPNNLSTREGGNVYLSDLLAPGYHSYVGVTLNVVEGDFIGIQYTNGDIEKKMGGEQGIWWINYQDWIPCTNKTFSLQPLNAIALYGEGEIPVVGIKWNGVTITKWNGQVITKLN</sequence>
<comment type="caution">
    <text evidence="1">The sequence shown here is derived from an EMBL/GenBank/DDBJ whole genome shotgun (WGS) entry which is preliminary data.</text>
</comment>